<name>A0A392VSW7_9FABA</name>
<organism evidence="2 3">
    <name type="scientific">Trifolium medium</name>
    <dbReference type="NCBI Taxonomy" id="97028"/>
    <lineage>
        <taxon>Eukaryota</taxon>
        <taxon>Viridiplantae</taxon>
        <taxon>Streptophyta</taxon>
        <taxon>Embryophyta</taxon>
        <taxon>Tracheophyta</taxon>
        <taxon>Spermatophyta</taxon>
        <taxon>Magnoliopsida</taxon>
        <taxon>eudicotyledons</taxon>
        <taxon>Gunneridae</taxon>
        <taxon>Pentapetalae</taxon>
        <taxon>rosids</taxon>
        <taxon>fabids</taxon>
        <taxon>Fabales</taxon>
        <taxon>Fabaceae</taxon>
        <taxon>Papilionoideae</taxon>
        <taxon>50 kb inversion clade</taxon>
        <taxon>NPAAA clade</taxon>
        <taxon>Hologalegina</taxon>
        <taxon>IRL clade</taxon>
        <taxon>Trifolieae</taxon>
        <taxon>Trifolium</taxon>
    </lineage>
</organism>
<feature type="non-terminal residue" evidence="2">
    <location>
        <position position="43"/>
    </location>
</feature>
<proteinExistence type="predicted"/>
<sequence length="43" mass="4744">MMTWHGQSGSKPKLANITGGKKKESSVNIFYERGKPDNLHITG</sequence>
<accession>A0A392VSW7</accession>
<keyword evidence="3" id="KW-1185">Reference proteome</keyword>
<dbReference type="EMBL" id="LXQA011234388">
    <property type="protein sequence ID" value="MCI90071.1"/>
    <property type="molecule type" value="Genomic_DNA"/>
</dbReference>
<feature type="region of interest" description="Disordered" evidence="1">
    <location>
        <begin position="1"/>
        <end position="22"/>
    </location>
</feature>
<dbReference type="Proteomes" id="UP000265520">
    <property type="component" value="Unassembled WGS sequence"/>
</dbReference>
<evidence type="ECO:0000256" key="1">
    <source>
        <dbReference type="SAM" id="MobiDB-lite"/>
    </source>
</evidence>
<reference evidence="2 3" key="1">
    <citation type="journal article" date="2018" name="Front. Plant Sci.">
        <title>Red Clover (Trifolium pratense) and Zigzag Clover (T. medium) - A Picture of Genomic Similarities and Differences.</title>
        <authorList>
            <person name="Dluhosova J."/>
            <person name="Istvanek J."/>
            <person name="Nedelnik J."/>
            <person name="Repkova J."/>
        </authorList>
    </citation>
    <scope>NUCLEOTIDE SEQUENCE [LARGE SCALE GENOMIC DNA]</scope>
    <source>
        <strain evidence="3">cv. 10/8</strain>
        <tissue evidence="2">Leaf</tissue>
    </source>
</reference>
<comment type="caution">
    <text evidence="2">The sequence shown here is derived from an EMBL/GenBank/DDBJ whole genome shotgun (WGS) entry which is preliminary data.</text>
</comment>
<evidence type="ECO:0000313" key="2">
    <source>
        <dbReference type="EMBL" id="MCI90071.1"/>
    </source>
</evidence>
<protein>
    <submittedName>
        <fullName evidence="2">Uncharacterized protein</fullName>
    </submittedName>
</protein>
<dbReference type="AlphaFoldDB" id="A0A392VSW7"/>
<evidence type="ECO:0000313" key="3">
    <source>
        <dbReference type="Proteomes" id="UP000265520"/>
    </source>
</evidence>
<feature type="compositionally biased region" description="Polar residues" evidence="1">
    <location>
        <begin position="1"/>
        <end position="10"/>
    </location>
</feature>